<dbReference type="InterPro" id="IPR046497">
    <property type="entry name" value="DUF6590"/>
</dbReference>
<dbReference type="eggNOG" id="ENOG502SV73">
    <property type="taxonomic scope" value="Eukaryota"/>
</dbReference>
<dbReference type="AlphaFoldDB" id="M7TYT0"/>
<reference evidence="3" key="1">
    <citation type="journal article" date="2013" name="Genome Announc.">
        <title>Draft genome sequence of the grapevine dieback fungus Eutypa lata UCR-EL1.</title>
        <authorList>
            <person name="Blanco-Ulate B."/>
            <person name="Rolshausen P.E."/>
            <person name="Cantu D."/>
        </authorList>
    </citation>
    <scope>NUCLEOTIDE SEQUENCE [LARGE SCALE GENOMIC DNA]</scope>
    <source>
        <strain evidence="3">UCR-EL1</strain>
    </source>
</reference>
<dbReference type="OrthoDB" id="3559580at2759"/>
<dbReference type="HOGENOM" id="CLU_1129057_0_0_1"/>
<evidence type="ECO:0000313" key="2">
    <source>
        <dbReference type="EMBL" id="EMR71850.1"/>
    </source>
</evidence>
<keyword evidence="3" id="KW-1185">Reference proteome</keyword>
<dbReference type="KEGG" id="ela:UCREL1_1101"/>
<dbReference type="Pfam" id="PF20233">
    <property type="entry name" value="DUF6590"/>
    <property type="match status" value="1"/>
</dbReference>
<gene>
    <name evidence="2" type="ORF">UCREL1_1101</name>
</gene>
<proteinExistence type="predicted"/>
<dbReference type="OMA" id="YAPNEKL"/>
<feature type="domain" description="DUF6590" evidence="1">
    <location>
        <begin position="73"/>
        <end position="225"/>
    </location>
</feature>
<evidence type="ECO:0000259" key="1">
    <source>
        <dbReference type="Pfam" id="PF20233"/>
    </source>
</evidence>
<protein>
    <recommendedName>
        <fullName evidence="1">DUF6590 domain-containing protein</fullName>
    </recommendedName>
</protein>
<dbReference type="PANTHER" id="PTHR35391:SF5">
    <property type="entry name" value="DUF6590 DOMAIN-CONTAINING PROTEIN"/>
    <property type="match status" value="1"/>
</dbReference>
<dbReference type="Proteomes" id="UP000012174">
    <property type="component" value="Unassembled WGS sequence"/>
</dbReference>
<evidence type="ECO:0000313" key="3">
    <source>
        <dbReference type="Proteomes" id="UP000012174"/>
    </source>
</evidence>
<name>M7TYT0_EUTLA</name>
<accession>M7TYT0</accession>
<dbReference type="PANTHER" id="PTHR35391">
    <property type="entry name" value="C2H2-TYPE DOMAIN-CONTAINING PROTEIN-RELATED"/>
    <property type="match status" value="1"/>
</dbReference>
<sequence length="246" mass="27752">MQSYSRLLQQAATFNILGVERASHRHTSNLLLPIVKSILAHIIMLQRMKKKMMDLSSSTPSDINLASTESTIQVLKILWSEPRGAAGAPVAYGAPNGPFSEWEEKATDEGPFYVGYRRFIVVRTDEGHSTCIPISTYEGKACKKKGVRASKHGIVYENGRHRKPPRLLKNEPVLGYNPVGLDIYAPNEKLAAESRVNYSKLVTIEHNVKVFFIGRVIQQDLDYLQEAVNDCWGKKKTERSSRKPRR</sequence>
<organism evidence="2 3">
    <name type="scientific">Eutypa lata (strain UCR-EL1)</name>
    <name type="common">Grapevine dieback disease fungus</name>
    <name type="synonym">Eutypa armeniacae</name>
    <dbReference type="NCBI Taxonomy" id="1287681"/>
    <lineage>
        <taxon>Eukaryota</taxon>
        <taxon>Fungi</taxon>
        <taxon>Dikarya</taxon>
        <taxon>Ascomycota</taxon>
        <taxon>Pezizomycotina</taxon>
        <taxon>Sordariomycetes</taxon>
        <taxon>Xylariomycetidae</taxon>
        <taxon>Xylariales</taxon>
        <taxon>Diatrypaceae</taxon>
        <taxon>Eutypa</taxon>
    </lineage>
</organism>
<dbReference type="EMBL" id="KB705565">
    <property type="protein sequence ID" value="EMR71850.1"/>
    <property type="molecule type" value="Genomic_DNA"/>
</dbReference>